<name>A0A653DUC0_CALMS</name>
<keyword evidence="9" id="KW-1185">Reference proteome</keyword>
<dbReference type="EMBL" id="CAACVG010014242">
    <property type="protein sequence ID" value="VEN62941.1"/>
    <property type="molecule type" value="Genomic_DNA"/>
</dbReference>
<evidence type="ECO:0000313" key="9">
    <source>
        <dbReference type="Proteomes" id="UP000410492"/>
    </source>
</evidence>
<comment type="subunit">
    <text evidence="1">Self-associates forming complexes of several hundred monomers.</text>
</comment>
<keyword evidence="3" id="KW-0805">Transcription regulation</keyword>
<organism evidence="8 9">
    <name type="scientific">Callosobruchus maculatus</name>
    <name type="common">Southern cowpea weevil</name>
    <name type="synonym">Pulse bruchid</name>
    <dbReference type="NCBI Taxonomy" id="64391"/>
    <lineage>
        <taxon>Eukaryota</taxon>
        <taxon>Metazoa</taxon>
        <taxon>Ecdysozoa</taxon>
        <taxon>Arthropoda</taxon>
        <taxon>Hexapoda</taxon>
        <taxon>Insecta</taxon>
        <taxon>Pterygota</taxon>
        <taxon>Neoptera</taxon>
        <taxon>Endopterygota</taxon>
        <taxon>Coleoptera</taxon>
        <taxon>Polyphaga</taxon>
        <taxon>Cucujiformia</taxon>
        <taxon>Chrysomeloidea</taxon>
        <taxon>Chrysomelidae</taxon>
        <taxon>Bruchinae</taxon>
        <taxon>Bruchini</taxon>
        <taxon>Callosobruchus</taxon>
    </lineage>
</organism>
<evidence type="ECO:0000256" key="5">
    <source>
        <dbReference type="ARBA" id="ARBA00025466"/>
    </source>
</evidence>
<dbReference type="InterPro" id="IPR028002">
    <property type="entry name" value="Myb_DNA-bind_5"/>
</dbReference>
<evidence type="ECO:0000256" key="6">
    <source>
        <dbReference type="SAM" id="MobiDB-lite"/>
    </source>
</evidence>
<dbReference type="OrthoDB" id="6134189at2759"/>
<dbReference type="PANTHER" id="PTHR21411">
    <property type="entry name" value="APONTIC"/>
    <property type="match status" value="1"/>
</dbReference>
<dbReference type="Pfam" id="PF13873">
    <property type="entry name" value="Myb_DNA-bind_5"/>
    <property type="match status" value="1"/>
</dbReference>
<comment type="function">
    <text evidence="5">Involved in transvection phenomena (= synapsis-dependent gene expression), where the synaptic pairing of chromosomes carrying genes with which zeste interacts influences the expression of these genes. Zeste binds to DNA and stimulates transcription from a nearby promoter.</text>
</comment>
<dbReference type="Proteomes" id="UP000410492">
    <property type="component" value="Unassembled WGS sequence"/>
</dbReference>
<sequence length="166" mass="19015">MNMTEEKKKKKRGANFTPRESKILLDLVSNDKKIIENKKTDAVSVEEKNIAWQNITTQFNASCPEFVSRSTESLRKYFDNKKRDIRKLKAEERKETLLTGGGPPRRPPDDPTQDLLLGIMDPLTVFGDENNFDSDNIGISKKVPTSNLTMLFCVMNLKILKMIMTF</sequence>
<evidence type="ECO:0000256" key="3">
    <source>
        <dbReference type="ARBA" id="ARBA00023015"/>
    </source>
</evidence>
<dbReference type="PANTHER" id="PTHR21411:SF0">
    <property type="entry name" value="REGULATORY PROTEIN ZESTE"/>
    <property type="match status" value="1"/>
</dbReference>
<proteinExistence type="predicted"/>
<evidence type="ECO:0000256" key="1">
    <source>
        <dbReference type="ARBA" id="ARBA00011764"/>
    </source>
</evidence>
<feature type="domain" description="Myb/SANT-like DNA-binding" evidence="7">
    <location>
        <begin position="12"/>
        <end position="88"/>
    </location>
</feature>
<dbReference type="AlphaFoldDB" id="A0A653DUC0"/>
<feature type="region of interest" description="Disordered" evidence="6">
    <location>
        <begin position="90"/>
        <end position="112"/>
    </location>
</feature>
<evidence type="ECO:0000256" key="2">
    <source>
        <dbReference type="ARBA" id="ARBA00016807"/>
    </source>
</evidence>
<protein>
    <recommendedName>
        <fullName evidence="2">Regulatory protein zeste</fullName>
    </recommendedName>
</protein>
<reference evidence="8 9" key="1">
    <citation type="submission" date="2019-01" db="EMBL/GenBank/DDBJ databases">
        <authorList>
            <person name="Sayadi A."/>
        </authorList>
    </citation>
    <scope>NUCLEOTIDE SEQUENCE [LARGE SCALE GENOMIC DNA]</scope>
</reference>
<evidence type="ECO:0000313" key="8">
    <source>
        <dbReference type="EMBL" id="VEN62941.1"/>
    </source>
</evidence>
<accession>A0A653DUC0</accession>
<gene>
    <name evidence="8" type="ORF">CALMAC_LOCUS19911</name>
</gene>
<evidence type="ECO:0000256" key="4">
    <source>
        <dbReference type="ARBA" id="ARBA00023163"/>
    </source>
</evidence>
<evidence type="ECO:0000259" key="7">
    <source>
        <dbReference type="Pfam" id="PF13873"/>
    </source>
</evidence>
<keyword evidence="4" id="KW-0804">Transcription</keyword>